<dbReference type="PANTHER" id="PTHR22945">
    <property type="entry name" value="SERPENTINE RECEPTOR, CLASS D DELTA"/>
    <property type="match status" value="1"/>
</dbReference>
<dbReference type="Proteomes" id="UP000005239">
    <property type="component" value="Unassembled WGS sequence"/>
</dbReference>
<reference evidence="7" key="1">
    <citation type="journal article" date="2008" name="Nat. Genet.">
        <title>The Pristionchus pacificus genome provides a unique perspective on nematode lifestyle and parasitism.</title>
        <authorList>
            <person name="Dieterich C."/>
            <person name="Clifton S.W."/>
            <person name="Schuster L.N."/>
            <person name="Chinwalla A."/>
            <person name="Delehaunty K."/>
            <person name="Dinkelacker I."/>
            <person name="Fulton L."/>
            <person name="Fulton R."/>
            <person name="Godfrey J."/>
            <person name="Minx P."/>
            <person name="Mitreva M."/>
            <person name="Roeseler W."/>
            <person name="Tian H."/>
            <person name="Witte H."/>
            <person name="Yang S.P."/>
            <person name="Wilson R.K."/>
            <person name="Sommer R.J."/>
        </authorList>
    </citation>
    <scope>NUCLEOTIDE SEQUENCE [LARGE SCALE GENOMIC DNA]</scope>
    <source>
        <strain evidence="7">PS312</strain>
    </source>
</reference>
<accession>A0A8R1UWF7</accession>
<keyword evidence="5" id="KW-0472">Membrane</keyword>
<keyword evidence="7" id="KW-1185">Reference proteome</keyword>
<dbReference type="Pfam" id="PF10317">
    <property type="entry name" value="7TM_GPCR_Srd"/>
    <property type="match status" value="1"/>
</dbReference>
<protein>
    <submittedName>
        <fullName evidence="6">G protein-coupled receptor</fullName>
    </submittedName>
</protein>
<dbReference type="GO" id="GO:0016020">
    <property type="term" value="C:membrane"/>
    <property type="evidence" value="ECO:0007669"/>
    <property type="project" value="UniProtKB-SubCell"/>
</dbReference>
<evidence type="ECO:0000256" key="2">
    <source>
        <dbReference type="ARBA" id="ARBA00009166"/>
    </source>
</evidence>
<comment type="similarity">
    <text evidence="2">Belongs to the nematode receptor-like protein srd family.</text>
</comment>
<dbReference type="AlphaFoldDB" id="A0A2A6C4V7"/>
<gene>
    <name evidence="6" type="primary">WBGene00278896</name>
</gene>
<sequence>MLVSIHFIVHNVIVVFGIFINITSIFIILRKTPTALKEYSVLLLNTAITELFSVNNHLLVDGRLFYSSSIAICISNGPCRFVSDTFCAILTAVMNVVMVHCTGLVALSFWYRQVLFFYHYKNLFIMISDFISTRTQY</sequence>
<evidence type="ECO:0000256" key="3">
    <source>
        <dbReference type="ARBA" id="ARBA00022692"/>
    </source>
</evidence>
<evidence type="ECO:0000256" key="5">
    <source>
        <dbReference type="ARBA" id="ARBA00023136"/>
    </source>
</evidence>
<accession>A0A2A6C4V7</accession>
<name>A0A2A6C4V7_PRIPA</name>
<dbReference type="EnsemblMetazoa" id="PPA40527.1">
    <property type="protein sequence ID" value="PPA40527.1"/>
    <property type="gene ID" value="WBGene00278896"/>
</dbReference>
<evidence type="ECO:0000256" key="4">
    <source>
        <dbReference type="ARBA" id="ARBA00022989"/>
    </source>
</evidence>
<organism evidence="6 7">
    <name type="scientific">Pristionchus pacificus</name>
    <name type="common">Parasitic nematode worm</name>
    <dbReference type="NCBI Taxonomy" id="54126"/>
    <lineage>
        <taxon>Eukaryota</taxon>
        <taxon>Metazoa</taxon>
        <taxon>Ecdysozoa</taxon>
        <taxon>Nematoda</taxon>
        <taxon>Chromadorea</taxon>
        <taxon>Rhabditida</taxon>
        <taxon>Rhabditina</taxon>
        <taxon>Diplogasteromorpha</taxon>
        <taxon>Diplogasteroidea</taxon>
        <taxon>Neodiplogasteridae</taxon>
        <taxon>Pristionchus</taxon>
    </lineage>
</organism>
<proteinExistence type="inferred from homology"/>
<comment type="subcellular location">
    <subcellularLocation>
        <location evidence="1">Membrane</location>
        <topology evidence="1">Multi-pass membrane protein</topology>
    </subcellularLocation>
</comment>
<evidence type="ECO:0000256" key="1">
    <source>
        <dbReference type="ARBA" id="ARBA00004141"/>
    </source>
</evidence>
<evidence type="ECO:0000313" key="7">
    <source>
        <dbReference type="Proteomes" id="UP000005239"/>
    </source>
</evidence>
<evidence type="ECO:0000313" key="6">
    <source>
        <dbReference type="EnsemblMetazoa" id="PPA40527.1"/>
    </source>
</evidence>
<keyword evidence="4" id="KW-1133">Transmembrane helix</keyword>
<keyword evidence="3" id="KW-0812">Transmembrane</keyword>
<reference evidence="6" key="2">
    <citation type="submission" date="2022-06" db="UniProtKB">
        <authorList>
            <consortium name="EnsemblMetazoa"/>
        </authorList>
    </citation>
    <scope>IDENTIFICATION</scope>
    <source>
        <strain evidence="6">PS312</strain>
    </source>
</reference>
<dbReference type="InterPro" id="IPR050920">
    <property type="entry name" value="Nematode_rcpt-like_delta"/>
</dbReference>
<dbReference type="InterPro" id="IPR019421">
    <property type="entry name" value="7TM_GPCR_serpentine_rcpt_Srd"/>
</dbReference>
<dbReference type="OrthoDB" id="10669650at2759"/>
<dbReference type="PANTHER" id="PTHR22945:SF40">
    <property type="entry name" value="SERPENTINE RECEPTOR, CLASS D (DELTA)-RELATED"/>
    <property type="match status" value="1"/>
</dbReference>